<keyword evidence="3" id="KW-0597">Phosphoprotein</keyword>
<keyword evidence="4" id="KW-0808">Transferase</keyword>
<dbReference type="InterPro" id="IPR036097">
    <property type="entry name" value="HisK_dim/P_sf"/>
</dbReference>
<dbReference type="GO" id="GO:0000155">
    <property type="term" value="F:phosphorelay sensor kinase activity"/>
    <property type="evidence" value="ECO:0007669"/>
    <property type="project" value="InterPro"/>
</dbReference>
<dbReference type="InterPro" id="IPR003661">
    <property type="entry name" value="HisK_dim/P_dom"/>
</dbReference>
<evidence type="ECO:0000256" key="5">
    <source>
        <dbReference type="ARBA" id="ARBA00022777"/>
    </source>
</evidence>
<evidence type="ECO:0000256" key="6">
    <source>
        <dbReference type="SAM" id="MobiDB-lite"/>
    </source>
</evidence>
<evidence type="ECO:0000256" key="3">
    <source>
        <dbReference type="ARBA" id="ARBA00022553"/>
    </source>
</evidence>
<organism evidence="9 10">
    <name type="scientific">Methylobacterium durans</name>
    <dbReference type="NCBI Taxonomy" id="2202825"/>
    <lineage>
        <taxon>Bacteria</taxon>
        <taxon>Pseudomonadati</taxon>
        <taxon>Pseudomonadota</taxon>
        <taxon>Alphaproteobacteria</taxon>
        <taxon>Hyphomicrobiales</taxon>
        <taxon>Methylobacteriaceae</taxon>
        <taxon>Methylobacterium</taxon>
    </lineage>
</organism>
<dbReference type="InterPro" id="IPR004358">
    <property type="entry name" value="Sig_transdc_His_kin-like_C"/>
</dbReference>
<evidence type="ECO:0000259" key="8">
    <source>
        <dbReference type="PROSITE" id="PS50112"/>
    </source>
</evidence>
<dbReference type="SUPFAM" id="SSF55874">
    <property type="entry name" value="ATPase domain of HSP90 chaperone/DNA topoisomerase II/histidine kinase"/>
    <property type="match status" value="1"/>
</dbReference>
<sequence>MLVRAGAGRPEPVAPPPAPDERSLSVSEHAAFREIARALGARFAGDEAPTEPARPHEGAAVMPFPASRLAESRQAEADLADSSLGEARALLDGLPAAILIRRDDSLLHANTAFLALAGFPDVAAFAISGGLARLILRSGEADAPAGGTTGGDRLITREDGVRAIEVARGQLPWQGVPAEALVVRVRDAEASAPASPVPARRGEAVAFDLDAFEDGILTLDGEDRVLGLNRSAAGMFGRDAAFAIGQPILALFAPESAMHLRAALHAPGAPAREVAIRGRAPVSFRLARPLADGRRIAILRDLADVKRLLAAAERARAEVEAMEAWKESFLAKVSHEIRTPMNGILGFADVMLNGQFGPVPERYRDYLRDIHASGEHVLGLVNDLVDLARIESGSLDLAFGPVPLNELVSSCVSLLQPQAARDRIVLRTSFSSDLTTLVADERSMRQAALNVIANAIRFTEAGGQVIVSTTVAERGEIALRVRDTGVGMSPDEIACALEPFRTAAIAGPRRGGGTGLGLPLTKALVEANHGHFRITSRKDEGTLVEMLFPSREAMSA</sequence>
<reference evidence="10" key="1">
    <citation type="submission" date="2018-05" db="EMBL/GenBank/DDBJ databases">
        <title>Complete Genome Sequence of Methylobacterium sp. 17SD2-17.</title>
        <authorList>
            <person name="Srinivasan S."/>
        </authorList>
    </citation>
    <scope>NUCLEOTIDE SEQUENCE [LARGE SCALE GENOMIC DNA]</scope>
    <source>
        <strain evidence="10">17SD2-17</strain>
    </source>
</reference>
<dbReference type="Pfam" id="PF02518">
    <property type="entry name" value="HATPase_c"/>
    <property type="match status" value="1"/>
</dbReference>
<dbReference type="PRINTS" id="PR00344">
    <property type="entry name" value="BCTRLSENSOR"/>
</dbReference>
<feature type="compositionally biased region" description="Low complexity" evidence="6">
    <location>
        <begin position="1"/>
        <end position="11"/>
    </location>
</feature>
<comment type="catalytic activity">
    <reaction evidence="1">
        <text>ATP + protein L-histidine = ADP + protein N-phospho-L-histidine.</text>
        <dbReference type="EC" id="2.7.13.3"/>
    </reaction>
</comment>
<dbReference type="Gene3D" id="1.10.287.130">
    <property type="match status" value="1"/>
</dbReference>
<dbReference type="InterPro" id="IPR005467">
    <property type="entry name" value="His_kinase_dom"/>
</dbReference>
<dbReference type="PROSITE" id="PS50112">
    <property type="entry name" value="PAS"/>
    <property type="match status" value="1"/>
</dbReference>
<dbReference type="InterPro" id="IPR035965">
    <property type="entry name" value="PAS-like_dom_sf"/>
</dbReference>
<dbReference type="Gene3D" id="3.30.565.10">
    <property type="entry name" value="Histidine kinase-like ATPase, C-terminal domain"/>
    <property type="match status" value="1"/>
</dbReference>
<gene>
    <name evidence="9" type="ORF">DK389_20020</name>
</gene>
<dbReference type="PANTHER" id="PTHR43047:SF72">
    <property type="entry name" value="OSMOSENSING HISTIDINE PROTEIN KINASE SLN1"/>
    <property type="match status" value="1"/>
</dbReference>
<dbReference type="AlphaFoldDB" id="A0A2U8W8B2"/>
<dbReference type="PANTHER" id="PTHR43047">
    <property type="entry name" value="TWO-COMPONENT HISTIDINE PROTEIN KINASE"/>
    <property type="match status" value="1"/>
</dbReference>
<feature type="domain" description="Histidine kinase" evidence="7">
    <location>
        <begin position="332"/>
        <end position="552"/>
    </location>
</feature>
<protein>
    <recommendedName>
        <fullName evidence="2">histidine kinase</fullName>
        <ecNumber evidence="2">2.7.13.3</ecNumber>
    </recommendedName>
</protein>
<evidence type="ECO:0000313" key="10">
    <source>
        <dbReference type="Proteomes" id="UP000245926"/>
    </source>
</evidence>
<dbReference type="SMART" id="SM00388">
    <property type="entry name" value="HisKA"/>
    <property type="match status" value="1"/>
</dbReference>
<evidence type="ECO:0000313" key="9">
    <source>
        <dbReference type="EMBL" id="AWN42364.1"/>
    </source>
</evidence>
<dbReference type="Pfam" id="PF00512">
    <property type="entry name" value="HisKA"/>
    <property type="match status" value="1"/>
</dbReference>
<dbReference type="InterPro" id="IPR000014">
    <property type="entry name" value="PAS"/>
</dbReference>
<keyword evidence="5" id="KW-0418">Kinase</keyword>
<feature type="domain" description="PAS" evidence="8">
    <location>
        <begin position="209"/>
        <end position="265"/>
    </location>
</feature>
<dbReference type="SUPFAM" id="SSF47384">
    <property type="entry name" value="Homodimeric domain of signal transducing histidine kinase"/>
    <property type="match status" value="1"/>
</dbReference>
<dbReference type="GO" id="GO:0009927">
    <property type="term" value="F:histidine phosphotransfer kinase activity"/>
    <property type="evidence" value="ECO:0007669"/>
    <property type="project" value="TreeGrafter"/>
</dbReference>
<dbReference type="SUPFAM" id="SSF55785">
    <property type="entry name" value="PYP-like sensor domain (PAS domain)"/>
    <property type="match status" value="1"/>
</dbReference>
<dbReference type="InterPro" id="IPR036890">
    <property type="entry name" value="HATPase_C_sf"/>
</dbReference>
<keyword evidence="10" id="KW-1185">Reference proteome</keyword>
<dbReference type="CDD" id="cd00082">
    <property type="entry name" value="HisKA"/>
    <property type="match status" value="1"/>
</dbReference>
<dbReference type="KEGG" id="mets:DK389_20020"/>
<name>A0A2U8W8B2_9HYPH</name>
<dbReference type="CDD" id="cd00130">
    <property type="entry name" value="PAS"/>
    <property type="match status" value="1"/>
</dbReference>
<dbReference type="Proteomes" id="UP000245926">
    <property type="component" value="Chromosome"/>
</dbReference>
<proteinExistence type="predicted"/>
<dbReference type="EC" id="2.7.13.3" evidence="2"/>
<dbReference type="SMART" id="SM00387">
    <property type="entry name" value="HATPase_c"/>
    <property type="match status" value="1"/>
</dbReference>
<dbReference type="OrthoDB" id="9801651at2"/>
<dbReference type="EMBL" id="CP029550">
    <property type="protein sequence ID" value="AWN42364.1"/>
    <property type="molecule type" value="Genomic_DNA"/>
</dbReference>
<feature type="region of interest" description="Disordered" evidence="6">
    <location>
        <begin position="1"/>
        <end position="26"/>
    </location>
</feature>
<dbReference type="PROSITE" id="PS50109">
    <property type="entry name" value="HIS_KIN"/>
    <property type="match status" value="1"/>
</dbReference>
<dbReference type="Gene3D" id="3.30.450.20">
    <property type="entry name" value="PAS domain"/>
    <property type="match status" value="1"/>
</dbReference>
<dbReference type="Pfam" id="PF13188">
    <property type="entry name" value="PAS_8"/>
    <property type="match status" value="1"/>
</dbReference>
<accession>A0A2U8W8B2</accession>
<dbReference type="InterPro" id="IPR003594">
    <property type="entry name" value="HATPase_dom"/>
</dbReference>
<evidence type="ECO:0000256" key="1">
    <source>
        <dbReference type="ARBA" id="ARBA00000085"/>
    </source>
</evidence>
<evidence type="ECO:0000259" key="7">
    <source>
        <dbReference type="PROSITE" id="PS50109"/>
    </source>
</evidence>
<dbReference type="GO" id="GO:0005886">
    <property type="term" value="C:plasma membrane"/>
    <property type="evidence" value="ECO:0007669"/>
    <property type="project" value="TreeGrafter"/>
</dbReference>
<evidence type="ECO:0000256" key="4">
    <source>
        <dbReference type="ARBA" id="ARBA00022679"/>
    </source>
</evidence>
<evidence type="ECO:0000256" key="2">
    <source>
        <dbReference type="ARBA" id="ARBA00012438"/>
    </source>
</evidence>